<dbReference type="RefSeq" id="WP_109276973.1">
    <property type="nucleotide sequence ID" value="NZ_QFKX01000009.1"/>
</dbReference>
<reference evidence="1 2" key="1">
    <citation type="submission" date="2018-05" db="EMBL/GenBank/DDBJ databases">
        <title>Brachybacterium sp. M1HQ-2T, whole genome shotgun sequence.</title>
        <authorList>
            <person name="Tuo L."/>
        </authorList>
    </citation>
    <scope>NUCLEOTIDE SEQUENCE [LARGE SCALE GENOMIC DNA]</scope>
    <source>
        <strain evidence="1 2">M1HQ-2</strain>
    </source>
</reference>
<dbReference type="Proteomes" id="UP000245590">
    <property type="component" value="Unassembled WGS sequence"/>
</dbReference>
<dbReference type="EMBL" id="QFKX01000009">
    <property type="protein sequence ID" value="PWH04970.1"/>
    <property type="molecule type" value="Genomic_DNA"/>
</dbReference>
<evidence type="ECO:0000313" key="2">
    <source>
        <dbReference type="Proteomes" id="UP000245590"/>
    </source>
</evidence>
<organism evidence="1 2">
    <name type="scientific">Brachybacterium endophyticum</name>
    <dbReference type="NCBI Taxonomy" id="2182385"/>
    <lineage>
        <taxon>Bacteria</taxon>
        <taxon>Bacillati</taxon>
        <taxon>Actinomycetota</taxon>
        <taxon>Actinomycetes</taxon>
        <taxon>Micrococcales</taxon>
        <taxon>Dermabacteraceae</taxon>
        <taxon>Brachybacterium</taxon>
    </lineage>
</organism>
<gene>
    <name evidence="1" type="ORF">DEO23_15675</name>
</gene>
<proteinExistence type="predicted"/>
<evidence type="ECO:0000313" key="1">
    <source>
        <dbReference type="EMBL" id="PWH04970.1"/>
    </source>
</evidence>
<name>A0A2U2RGJ1_9MICO</name>
<protein>
    <submittedName>
        <fullName evidence="1">Uncharacterized protein</fullName>
    </submittedName>
</protein>
<keyword evidence="2" id="KW-1185">Reference proteome</keyword>
<comment type="caution">
    <text evidence="1">The sequence shown here is derived from an EMBL/GenBank/DDBJ whole genome shotgun (WGS) entry which is preliminary data.</text>
</comment>
<dbReference type="AlphaFoldDB" id="A0A2U2RGJ1"/>
<sequence length="163" mass="18287">MSTTYDRTHTITGESPTNLIAPDLLERIESQLDTDPEFPRTLDVIMRVVTLESLGAIPTKTPVDLETLGRIVCLVNRNVTRQNGELPVDDWTLHLAEPTFWQIAQCLLHSHRDAVATLDETDLRALARTYWAGMRLADFEEIKAVLAEEIGTDVAFRVPICGM</sequence>
<accession>A0A2U2RGJ1</accession>